<evidence type="ECO:0000259" key="10">
    <source>
        <dbReference type="PROSITE" id="PS51786"/>
    </source>
</evidence>
<feature type="domain" description="Lon proteolytic" evidence="10">
    <location>
        <begin position="842"/>
        <end position="1086"/>
    </location>
</feature>
<keyword evidence="3 7" id="KW-0378">Hydrolase</keyword>
<dbReference type="STRING" id="669874.A0A1E4U3H2"/>
<dbReference type="InterPro" id="IPR054594">
    <property type="entry name" value="Lon_lid"/>
</dbReference>
<evidence type="ECO:0000256" key="2">
    <source>
        <dbReference type="ARBA" id="ARBA00022741"/>
    </source>
</evidence>
<gene>
    <name evidence="11" type="ORF">PACTADRAFT_48278</name>
</gene>
<dbReference type="SUPFAM" id="SSF52540">
    <property type="entry name" value="P-loop containing nucleoside triphosphate hydrolases"/>
    <property type="match status" value="1"/>
</dbReference>
<organism evidence="11 12">
    <name type="scientific">Pachysolen tannophilus NRRL Y-2460</name>
    <dbReference type="NCBI Taxonomy" id="669874"/>
    <lineage>
        <taxon>Eukaryota</taxon>
        <taxon>Fungi</taxon>
        <taxon>Dikarya</taxon>
        <taxon>Ascomycota</taxon>
        <taxon>Saccharomycotina</taxon>
        <taxon>Pichiomycetes</taxon>
        <taxon>Pachysolenaceae</taxon>
        <taxon>Pachysolen</taxon>
    </lineage>
</organism>
<comment type="subcellular location">
    <subcellularLocation>
        <location evidence="7">Peroxisome matrix</location>
    </subcellularLocation>
</comment>
<keyword evidence="5 7" id="KW-0067">ATP-binding</keyword>
<dbReference type="Gene3D" id="3.30.230.10">
    <property type="match status" value="1"/>
</dbReference>
<dbReference type="InterPro" id="IPR027501">
    <property type="entry name" value="Lonp2_euk"/>
</dbReference>
<dbReference type="GO" id="GO:0004176">
    <property type="term" value="F:ATP-dependent peptidase activity"/>
    <property type="evidence" value="ECO:0007669"/>
    <property type="project" value="UniProtKB-UniRule"/>
</dbReference>
<evidence type="ECO:0000256" key="5">
    <source>
        <dbReference type="ARBA" id="ARBA00022840"/>
    </source>
</evidence>
<dbReference type="CDD" id="cd19500">
    <property type="entry name" value="RecA-like_Lon"/>
    <property type="match status" value="1"/>
</dbReference>
<proteinExistence type="inferred from homology"/>
<protein>
    <recommendedName>
        <fullName evidence="7">Lon protease homolog 2, peroxisomal</fullName>
        <ecNumber evidence="7">3.4.21.-</ecNumber>
    </recommendedName>
</protein>
<dbReference type="Gene3D" id="3.40.50.300">
    <property type="entry name" value="P-loop containing nucleotide triphosphate hydrolases"/>
    <property type="match status" value="1"/>
</dbReference>
<dbReference type="Gene3D" id="1.10.8.60">
    <property type="match status" value="1"/>
</dbReference>
<evidence type="ECO:0000256" key="9">
    <source>
        <dbReference type="SAM" id="MobiDB-lite"/>
    </source>
</evidence>
<feature type="region of interest" description="Disordered" evidence="9">
    <location>
        <begin position="550"/>
        <end position="569"/>
    </location>
</feature>
<dbReference type="AlphaFoldDB" id="A0A1E4U3H2"/>
<dbReference type="EC" id="3.4.21.-" evidence="7"/>
<feature type="compositionally biased region" description="Polar residues" evidence="9">
    <location>
        <begin position="375"/>
        <end position="390"/>
    </location>
</feature>
<dbReference type="InterPro" id="IPR027065">
    <property type="entry name" value="Lon_Prtase"/>
</dbReference>
<name>A0A1E4U3H2_PACTA</name>
<evidence type="ECO:0000313" key="11">
    <source>
        <dbReference type="EMBL" id="ODV98537.1"/>
    </source>
</evidence>
<keyword evidence="1 7" id="KW-0645">Protease</keyword>
<dbReference type="InterPro" id="IPR020568">
    <property type="entry name" value="Ribosomal_Su5_D2-typ_SF"/>
</dbReference>
<dbReference type="PRINTS" id="PR00830">
    <property type="entry name" value="ENDOLAPTASE"/>
</dbReference>
<dbReference type="InterPro" id="IPR003593">
    <property type="entry name" value="AAA+_ATPase"/>
</dbReference>
<dbReference type="GO" id="GO:0004252">
    <property type="term" value="F:serine-type endopeptidase activity"/>
    <property type="evidence" value="ECO:0007669"/>
    <property type="project" value="UniProtKB-UniRule"/>
</dbReference>
<accession>A0A1E4U3H2</accession>
<evidence type="ECO:0000256" key="3">
    <source>
        <dbReference type="ARBA" id="ARBA00022801"/>
    </source>
</evidence>
<keyword evidence="2 7" id="KW-0547">Nucleotide-binding</keyword>
<keyword evidence="7" id="KW-0576">Peroxisome</keyword>
<keyword evidence="12" id="KW-1185">Reference proteome</keyword>
<dbReference type="SUPFAM" id="SSF54211">
    <property type="entry name" value="Ribosomal protein S5 domain 2-like"/>
    <property type="match status" value="1"/>
</dbReference>
<feature type="active site" evidence="7 8">
    <location>
        <position position="942"/>
    </location>
</feature>
<evidence type="ECO:0000256" key="4">
    <source>
        <dbReference type="ARBA" id="ARBA00022825"/>
    </source>
</evidence>
<dbReference type="Proteomes" id="UP000094236">
    <property type="component" value="Unassembled WGS sequence"/>
</dbReference>
<dbReference type="GO" id="GO:0016558">
    <property type="term" value="P:protein import into peroxisome matrix"/>
    <property type="evidence" value="ECO:0007669"/>
    <property type="project" value="UniProtKB-UniRule"/>
</dbReference>
<dbReference type="GO" id="GO:0005782">
    <property type="term" value="C:peroxisomal matrix"/>
    <property type="evidence" value="ECO:0007669"/>
    <property type="project" value="UniProtKB-SubCell"/>
</dbReference>
<dbReference type="InterPro" id="IPR027417">
    <property type="entry name" value="P-loop_NTPase"/>
</dbReference>
<feature type="active site" evidence="7 8">
    <location>
        <position position="985"/>
    </location>
</feature>
<dbReference type="InterPro" id="IPR003959">
    <property type="entry name" value="ATPase_AAA_core"/>
</dbReference>
<dbReference type="GO" id="GO:0006515">
    <property type="term" value="P:protein quality control for misfolded or incompletely synthesized proteins"/>
    <property type="evidence" value="ECO:0007669"/>
    <property type="project" value="UniProtKB-UniRule"/>
</dbReference>
<dbReference type="FunFam" id="3.40.50.300:FF:000021">
    <property type="entry name" value="Lon protease homolog"/>
    <property type="match status" value="1"/>
</dbReference>
<evidence type="ECO:0000256" key="1">
    <source>
        <dbReference type="ARBA" id="ARBA00022670"/>
    </source>
</evidence>
<comment type="similarity">
    <text evidence="7 8">Belongs to the peptidase S16 family.</text>
</comment>
<feature type="binding site" evidence="7">
    <location>
        <begin position="579"/>
        <end position="586"/>
    </location>
    <ligand>
        <name>ATP</name>
        <dbReference type="ChEBI" id="CHEBI:30616"/>
    </ligand>
</feature>
<evidence type="ECO:0000256" key="8">
    <source>
        <dbReference type="PROSITE-ProRule" id="PRU01122"/>
    </source>
</evidence>
<dbReference type="InterPro" id="IPR008269">
    <property type="entry name" value="Lon_proteolytic"/>
</dbReference>
<dbReference type="GO" id="GO:0016485">
    <property type="term" value="P:protein processing"/>
    <property type="evidence" value="ECO:0007669"/>
    <property type="project" value="UniProtKB-UniRule"/>
</dbReference>
<dbReference type="InterPro" id="IPR014721">
    <property type="entry name" value="Ribsml_uS5_D2-typ_fold_subgr"/>
</dbReference>
<dbReference type="Gene3D" id="1.20.5.5270">
    <property type="match status" value="1"/>
</dbReference>
<comment type="catalytic activity">
    <reaction evidence="6">
        <text>Hydrolysis of proteins in presence of ATP.</text>
        <dbReference type="EC" id="3.4.21.53"/>
    </reaction>
</comment>
<dbReference type="Pfam" id="PF22667">
    <property type="entry name" value="Lon_lid"/>
    <property type="match status" value="1"/>
</dbReference>
<dbReference type="GO" id="GO:0016887">
    <property type="term" value="F:ATP hydrolysis activity"/>
    <property type="evidence" value="ECO:0007669"/>
    <property type="project" value="UniProtKB-UniRule"/>
</dbReference>
<keyword evidence="4 7" id="KW-0720">Serine protease</keyword>
<dbReference type="PANTHER" id="PTHR10046">
    <property type="entry name" value="ATP DEPENDENT LON PROTEASE FAMILY MEMBER"/>
    <property type="match status" value="1"/>
</dbReference>
<reference evidence="12" key="1">
    <citation type="submission" date="2016-05" db="EMBL/GenBank/DDBJ databases">
        <title>Comparative genomics of biotechnologically important yeasts.</title>
        <authorList>
            <consortium name="DOE Joint Genome Institute"/>
            <person name="Riley R."/>
            <person name="Haridas S."/>
            <person name="Wolfe K.H."/>
            <person name="Lopes M.R."/>
            <person name="Hittinger C.T."/>
            <person name="Goker M."/>
            <person name="Salamov A."/>
            <person name="Wisecaver J."/>
            <person name="Long T.M."/>
            <person name="Aerts A.L."/>
            <person name="Barry K."/>
            <person name="Choi C."/>
            <person name="Clum A."/>
            <person name="Coughlan A.Y."/>
            <person name="Deshpande S."/>
            <person name="Douglass A.P."/>
            <person name="Hanson S.J."/>
            <person name="Klenk H.-P."/>
            <person name="Labutti K."/>
            <person name="Lapidus A."/>
            <person name="Lindquist E."/>
            <person name="Lipzen A."/>
            <person name="Meier-Kolthoff J.P."/>
            <person name="Ohm R.A."/>
            <person name="Otillar R.P."/>
            <person name="Pangilinan J."/>
            <person name="Peng Y."/>
            <person name="Rokas A."/>
            <person name="Rosa C.A."/>
            <person name="Scheuner C."/>
            <person name="Sibirny A.A."/>
            <person name="Slot J.C."/>
            <person name="Stielow J.B."/>
            <person name="Sun H."/>
            <person name="Kurtzman C.P."/>
            <person name="Blackwell M."/>
            <person name="Grigoriev I.V."/>
            <person name="Jeffries T.W."/>
        </authorList>
    </citation>
    <scope>NUCLEOTIDE SEQUENCE [LARGE SCALE GENOMIC DNA]</scope>
    <source>
        <strain evidence="12">NRRL Y-2460</strain>
    </source>
</reference>
<comment type="function">
    <text evidence="7">ATP-dependent serine protease that mediates the selective degradation of misfolded and unassembled polypeptides in the peroxisomal matrix. Necessary for type 2 peroxisome targeting signal (PTS2)-containing protein processing and facilitates peroxisome matrix protein import.</text>
</comment>
<evidence type="ECO:0000256" key="6">
    <source>
        <dbReference type="ARBA" id="ARBA00050665"/>
    </source>
</evidence>
<dbReference type="InterPro" id="IPR008268">
    <property type="entry name" value="Peptidase_S16_AS"/>
</dbReference>
<dbReference type="Pfam" id="PF05362">
    <property type="entry name" value="Lon_C"/>
    <property type="match status" value="1"/>
</dbReference>
<dbReference type="PROSITE" id="PS01046">
    <property type="entry name" value="LON_SER"/>
    <property type="match status" value="1"/>
</dbReference>
<feature type="short sequence motif" description="Microbody targeting signal" evidence="7">
    <location>
        <begin position="1120"/>
        <end position="1122"/>
    </location>
</feature>
<sequence length="1122" mass="126643">MATLTLPILQLNSRLVFMPGVIYKTSYSYDQAKLILNRFSNFSSDKNLLKFLDSKSSKSNDDDVIDVELSKDAVKGIIQFNKFFATADSDSTEGQDWLIIGCLPTYDNKDYNDKVATICRISKVYDNDSEVMIYFQAMTRGKLVDTNSINESLMEIEIDLQIDNSFLKQFQKNGGDYFLKVLNFLQDINRFMDEFTFALKIQTNKKLSNSLDHNEKLKYAFLTLSPLANVLHSQLSKNEMLNGFQKLEKLFKNLNQQYTNGTMDSQATSKNLLKLADLLFALFPFTLYQKTGFLFAFNNLEKRLKIFIYSIEFGIRLFEECLNVEFILENWDILKAENVPSSLYDKSTSSSFRSKLISNHLKSLKILVDDIGSKSSQVSNGQKINTSNSVPARGLPLTRNNNNTDDNEDTDNDFAGLTKFIQEIGDYKIPEDAVKLIRKDFNRLKRMSPNHSEYHLLHSYLEIVQDIPWELKVANRENSNFIDLRIAKEQLDKDHYGLQNAKDRILQYLAVLNLHEMINKRNVKNNEGLPRENDKIEPIVIENFKRTSFGKAQPHRQREEKPKQKLQHQTKAPILLLTGPPGVGKTSLAKSIATALNRNFQRISLGGLKDESEIKGHRRTYVGAMPGLIVQALRKAQVMNPIILLDEIDKVVSGARGGMNRVNGDPAAALLEVLDPEQNVNFQDHYIGFPIDLSQVLFICTSNDHHLLSGPLRDRMEVLELNGYNYFEKMEIARKYLLTRQIKRNGLPLGYSPIQLSDEVLLKIATSYTREPGVRNLERLLGSICRKKAIEYSKLLKGSQDLNSIPQGYKCVIKIDDLPRYIGIPPHLTSSQEQGIANSLTSIKFGIVNGLSYNSDGSGGTLIFEMTGLPSSSYSLQMTGRLGNVLTESAKIGSSLIRSILNKNLLQFKNGKYDCLKLLEKLNKMEIHLHVPAGSISKDGPSAGITITLCLLSLLLEKPVPSNIAMTGEITLRGLVLPIGGVREKILGAHLAGNISKVLLPRLNRRDIIEEFITNNNSITKSEEKDHLLTLLIKNEEKLLSSSSSASSQHKNQIFEEPEQWVKEKLGIEIMYVEEFADVIQAVWGHNTEASDDSNDANNSDDDIKIVGIEQKNKFATPLSRL</sequence>
<dbReference type="Pfam" id="PF00004">
    <property type="entry name" value="AAA"/>
    <property type="match status" value="1"/>
</dbReference>
<dbReference type="PROSITE" id="PS51786">
    <property type="entry name" value="LON_PROTEOLYTIC"/>
    <property type="match status" value="1"/>
</dbReference>
<dbReference type="SMART" id="SM00382">
    <property type="entry name" value="AAA"/>
    <property type="match status" value="1"/>
</dbReference>
<evidence type="ECO:0000313" key="12">
    <source>
        <dbReference type="Proteomes" id="UP000094236"/>
    </source>
</evidence>
<dbReference type="HAMAP" id="MF_03121">
    <property type="entry name" value="lonp2_euk"/>
    <property type="match status" value="1"/>
</dbReference>
<feature type="region of interest" description="Disordered" evidence="9">
    <location>
        <begin position="375"/>
        <end position="410"/>
    </location>
</feature>
<dbReference type="OrthoDB" id="2411602at2759"/>
<dbReference type="GO" id="GO:0005524">
    <property type="term" value="F:ATP binding"/>
    <property type="evidence" value="ECO:0007669"/>
    <property type="project" value="UniProtKB-UniRule"/>
</dbReference>
<dbReference type="EMBL" id="KV454011">
    <property type="protein sequence ID" value="ODV98537.1"/>
    <property type="molecule type" value="Genomic_DNA"/>
</dbReference>
<evidence type="ECO:0000256" key="7">
    <source>
        <dbReference type="HAMAP-Rule" id="MF_03121"/>
    </source>
</evidence>